<reference evidence="2 3" key="1">
    <citation type="journal article" date="2018" name="PLoS Pathog.">
        <title>Divergent bornaviruses from Australian carpet pythons with neurological disease date the origin of extant Bornaviridae prior to the end-Cretaceous extinction.</title>
        <authorList>
            <person name="Hyndman T.H."/>
            <person name="Shilton C.M."/>
            <person name="Stenglein M.D."/>
            <person name="Wellehan J.F.X.Jr."/>
        </authorList>
    </citation>
    <scope>NUCLEOTIDE SEQUENCE [LARGE SCALE GENOMIC DNA]</scope>
    <source>
        <strain evidence="2">1</strain>
    </source>
</reference>
<dbReference type="EMBL" id="MF135781">
    <property type="protein sequence ID" value="ATY47619.1"/>
    <property type="molecule type" value="Viral_cRNA"/>
</dbReference>
<feature type="transmembrane region" description="Helical" evidence="1">
    <location>
        <begin position="494"/>
        <end position="515"/>
    </location>
</feature>
<organism evidence="2 3">
    <name type="scientific">Southwest carpet python virus</name>
    <dbReference type="NCBI Taxonomy" id="2016402"/>
    <lineage>
        <taxon>Viruses</taxon>
        <taxon>Riboviria</taxon>
        <taxon>Orthornavirae</taxon>
        <taxon>Negarnaviricota</taxon>
        <taxon>Haploviricotina</taxon>
        <taxon>Monjiviricetes</taxon>
        <taxon>Mononegavirales</taxon>
        <taxon>Bornaviridae</taxon>
        <taxon>Carbovirus</taxon>
        <taxon>Carbovirus tapeti</taxon>
    </lineage>
</organism>
<dbReference type="Pfam" id="PF06208">
    <property type="entry name" value="BDV_G"/>
    <property type="match status" value="1"/>
</dbReference>
<keyword evidence="1" id="KW-1133">Transmembrane helix</keyword>
<dbReference type="InterPro" id="IPR009344">
    <property type="entry name" value="BDV_G"/>
</dbReference>
<dbReference type="OrthoDB" id="1946at10239"/>
<evidence type="ECO:0000313" key="2">
    <source>
        <dbReference type="EMBL" id="ATY47619.1"/>
    </source>
</evidence>
<keyword evidence="3" id="KW-1185">Reference proteome</keyword>
<keyword evidence="1" id="KW-0812">Transmembrane</keyword>
<evidence type="ECO:0000313" key="3">
    <source>
        <dbReference type="Proteomes" id="UP000240339"/>
    </source>
</evidence>
<dbReference type="KEGG" id="vg:37619957"/>
<accession>A0A2K8MTZ2</accession>
<protein>
    <submittedName>
        <fullName evidence="2">G</fullName>
    </submittedName>
</protein>
<dbReference type="Proteomes" id="UP000240339">
    <property type="component" value="Segment"/>
</dbReference>
<dbReference type="GeneID" id="37619957"/>
<name>A0A2K8MTZ2_9MONO</name>
<sequence length="523" mass="58980">MISFNLTLLTLVLGPQRGDQSRPRSSHLARQLQSRLLLYLTFILICLTIPGTTSECNITTNGLHCNLTSTPTRISLNWTFPCDDFNQDNHQPARCNITLKTHDPTPLHAKAEKCYIYTCTTSFGFWGVYSESREVTRTLHRNGCEFLDEIPEDPYTCNYWWCKYNVKTERCLCLTENITVVALPNGHLYCSFEDCSMLSAQLKIQYTPTLTKVLILDNVTHTNATYANQPATIINGTRVMIHSLHKEYTIVNYTLNDTSIDGQCEAASSTRRRRDASQGYTIDSIGHLLYPGFEACRLLRTLLPAIALQPLLDHTLLLQAWFKNDSIAGRIVSDTALVWTCERVDCQLKNLSSTSLYFPVQCNDKNFSLNPWTNVLYSDGPDVGPGRYLALKIANGSHITGVTGSGICPQVIEEPSMTTGIFSFTIPDLHEDLIQSVHILDPVFYALGMRRDFSATLHSSTNHETNTSETLWHIGLPSFSFLNPLGWIRDLTSWAAWLGGILYLVTIVIFLIRTLTRRVKYGR</sequence>
<keyword evidence="1" id="KW-0472">Membrane</keyword>
<proteinExistence type="predicted"/>
<evidence type="ECO:0000256" key="1">
    <source>
        <dbReference type="SAM" id="Phobius"/>
    </source>
</evidence>
<dbReference type="RefSeq" id="YP_009508488.1">
    <property type="nucleotide sequence ID" value="NC_039014.1"/>
</dbReference>